<organism evidence="3">
    <name type="scientific">Angiostrongylus cantonensis</name>
    <name type="common">Rat lungworm</name>
    <dbReference type="NCBI Taxonomy" id="6313"/>
    <lineage>
        <taxon>Eukaryota</taxon>
        <taxon>Metazoa</taxon>
        <taxon>Ecdysozoa</taxon>
        <taxon>Nematoda</taxon>
        <taxon>Chromadorea</taxon>
        <taxon>Rhabditida</taxon>
        <taxon>Rhabditina</taxon>
        <taxon>Rhabditomorpha</taxon>
        <taxon>Strongyloidea</taxon>
        <taxon>Metastrongylidae</taxon>
        <taxon>Angiostrongylus</taxon>
    </lineage>
</organism>
<evidence type="ECO:0000313" key="3">
    <source>
        <dbReference type="EMBL" id="CAR63553.1"/>
    </source>
</evidence>
<evidence type="ECO:0000259" key="2">
    <source>
        <dbReference type="Pfam" id="PF23003"/>
    </source>
</evidence>
<name>C7BVN8_ANGCA</name>
<feature type="domain" description="Abnormal cell migration protein 18-like fibronectin type I" evidence="2">
    <location>
        <begin position="15"/>
        <end position="83"/>
    </location>
</feature>
<dbReference type="InterPro" id="IPR055119">
    <property type="entry name" value="Mig18_Fn1"/>
</dbReference>
<dbReference type="PANTHER" id="PTHR35572">
    <property type="entry name" value="PROTEIN CBG04538-RELATED"/>
    <property type="match status" value="1"/>
</dbReference>
<sequence length="241" mass="26545">MSYFYICVFLSLALACEYKGKTYKDGEEWIDGRVFKVRCIIESDGHWRLGVIECVSPEGIVVPMCDERRVNGRIYQCKRLANGNADFQKRDDTETPCDGHPYGSLWKEGSLQYACGKGGVKDLMGCVTSSDMFIPSGEAKLVDGAKIECKRYANGTARMHAIGRSNRRTCIGYMGKRVNEGSEWDAQLGRYRCGKGGVAVLLGCVTPAGELLPLGEVRRIDGLNMTCEKKDGGGVSARVLR</sequence>
<dbReference type="PANTHER" id="PTHR35572:SF7">
    <property type="entry name" value="PROTEIN CBG04538"/>
    <property type="match status" value="1"/>
</dbReference>
<reference evidence="3" key="1">
    <citation type="submission" date="2008-08" db="EMBL/GenBank/DDBJ databases">
        <authorList>
            <person name="Zhan X.M."/>
        </authorList>
    </citation>
    <scope>NUCLEOTIDE SEQUENCE</scope>
</reference>
<feature type="chain" id="PRO_5012542321" evidence="1">
    <location>
        <begin position="16"/>
        <end position="241"/>
    </location>
</feature>
<protein>
    <submittedName>
        <fullName evidence="3">Putative major allergen</fullName>
    </submittedName>
</protein>
<keyword evidence="1" id="KW-0732">Signal</keyword>
<evidence type="ECO:0000256" key="1">
    <source>
        <dbReference type="SAM" id="SignalP"/>
    </source>
</evidence>
<accession>C7BVN8</accession>
<dbReference type="InterPro" id="IPR040282">
    <property type="entry name" value="Mig-18-like"/>
</dbReference>
<reference evidence="3" key="2">
    <citation type="journal article" date="2009" name="BMC Mol. Biol.">
        <title>Preliminary molecular characterization of the human pathogen Angiostrongylus cantonensis.</title>
        <authorList>
            <person name="He H."/>
            <person name="Cheng M."/>
            <person name="Yang X."/>
            <person name="Meng J."/>
            <person name="He A."/>
            <person name="Zheng X."/>
            <person name="Li Z."/>
            <person name="Guo P."/>
            <person name="Pan Z."/>
            <person name="Zhan X."/>
        </authorList>
    </citation>
    <scope>NUCLEOTIDE SEQUENCE</scope>
</reference>
<proteinExistence type="evidence at transcript level"/>
<feature type="domain" description="Abnormal cell migration protein 18-like fibronectin type I" evidence="2">
    <location>
        <begin position="169"/>
        <end position="233"/>
    </location>
</feature>
<dbReference type="AlphaFoldDB" id="C7BVN8"/>
<feature type="signal peptide" evidence="1">
    <location>
        <begin position="1"/>
        <end position="15"/>
    </location>
</feature>
<dbReference type="EMBL" id="FM207692">
    <property type="protein sequence ID" value="CAR63553.1"/>
    <property type="molecule type" value="mRNA"/>
</dbReference>
<dbReference type="Pfam" id="PF23003">
    <property type="entry name" value="Fn1_2"/>
    <property type="match status" value="2"/>
</dbReference>